<sequence>MRKRLIRTQIIIEICTLAMFYTSLLSLLFTNNFKFIVSTLLLGLIGLFLDKKLEREVYKYDKKRN</sequence>
<accession>A0AAU8B5D1</accession>
<organism evidence="2">
    <name type="scientific">Dulem virus 30</name>
    <dbReference type="NCBI Taxonomy" id="3145748"/>
    <lineage>
        <taxon>Viruses</taxon>
        <taxon>Duplodnaviria</taxon>
        <taxon>Heunggongvirae</taxon>
        <taxon>Uroviricota</taxon>
        <taxon>Caudoviricetes</taxon>
    </lineage>
</organism>
<dbReference type="EMBL" id="PP511706">
    <property type="protein sequence ID" value="XCD06740.1"/>
    <property type="molecule type" value="Genomic_DNA"/>
</dbReference>
<keyword evidence="1" id="KW-0812">Transmembrane</keyword>
<feature type="transmembrane region" description="Helical" evidence="1">
    <location>
        <begin position="10"/>
        <end position="29"/>
    </location>
</feature>
<keyword evidence="1" id="KW-0472">Membrane</keyword>
<reference evidence="2" key="1">
    <citation type="submission" date="2024-03" db="EMBL/GenBank/DDBJ databases">
        <title>Diverse circular DNA viruses in blood, oral, and fecal samples of captive lemurs.</title>
        <authorList>
            <person name="Paietta E.N."/>
            <person name="Kraberger S."/>
            <person name="Lund M.C."/>
            <person name="Custer J.M."/>
            <person name="Vargas K.M."/>
            <person name="Ehmke E.E."/>
            <person name="Yoder A.D."/>
            <person name="Varsani A."/>
        </authorList>
    </citation>
    <scope>NUCLEOTIDE SEQUENCE</scope>
    <source>
        <strain evidence="2">Duke_26_2</strain>
    </source>
</reference>
<proteinExistence type="predicted"/>
<protein>
    <submittedName>
        <fullName evidence="2">Uncharacterized protein</fullName>
    </submittedName>
</protein>
<feature type="transmembrane region" description="Helical" evidence="1">
    <location>
        <begin position="35"/>
        <end position="53"/>
    </location>
</feature>
<keyword evidence="1" id="KW-1133">Transmembrane helix</keyword>
<name>A0AAU8B5D1_9CAUD</name>
<evidence type="ECO:0000256" key="1">
    <source>
        <dbReference type="SAM" id="Phobius"/>
    </source>
</evidence>
<evidence type="ECO:0000313" key="2">
    <source>
        <dbReference type="EMBL" id="XCD06740.1"/>
    </source>
</evidence>